<comment type="caution">
    <text evidence="3">The sequence shown here is derived from an EMBL/GenBank/DDBJ whole genome shotgun (WGS) entry which is preliminary data.</text>
</comment>
<dbReference type="RefSeq" id="WP_132114880.1">
    <property type="nucleotide sequence ID" value="NZ_SMJU01000002.1"/>
</dbReference>
<dbReference type="Proteomes" id="UP000295706">
    <property type="component" value="Unassembled WGS sequence"/>
</dbReference>
<sequence length="79" mass="9200">MNSKLVKTILLAATIGFFILWVLEWRRTDLSNSYWLLMLSLTLLLGHQYYRLKIIEKPASKPSAKPVQKGRTLPKQKSR</sequence>
<feature type="region of interest" description="Disordered" evidence="1">
    <location>
        <begin position="60"/>
        <end position="79"/>
    </location>
</feature>
<dbReference type="AlphaFoldDB" id="A0A4R4KIU2"/>
<feature type="transmembrane region" description="Helical" evidence="2">
    <location>
        <begin position="5"/>
        <end position="23"/>
    </location>
</feature>
<keyword evidence="2" id="KW-0812">Transmembrane</keyword>
<evidence type="ECO:0000256" key="2">
    <source>
        <dbReference type="SAM" id="Phobius"/>
    </source>
</evidence>
<evidence type="ECO:0000313" key="4">
    <source>
        <dbReference type="Proteomes" id="UP000295706"/>
    </source>
</evidence>
<dbReference type="OrthoDB" id="964376at2"/>
<proteinExistence type="predicted"/>
<gene>
    <name evidence="3" type="ORF">EZE20_04395</name>
</gene>
<dbReference type="EMBL" id="SMJU01000002">
    <property type="protein sequence ID" value="TDB68170.1"/>
    <property type="molecule type" value="Genomic_DNA"/>
</dbReference>
<keyword evidence="4" id="KW-1185">Reference proteome</keyword>
<evidence type="ECO:0000256" key="1">
    <source>
        <dbReference type="SAM" id="MobiDB-lite"/>
    </source>
</evidence>
<keyword evidence="2" id="KW-0472">Membrane</keyword>
<reference evidence="3 4" key="1">
    <citation type="submission" date="2019-02" db="EMBL/GenBank/DDBJ databases">
        <title>Arundinibacter roseus gen. nov., sp. nov., a new member of the family Cytophagaceae.</title>
        <authorList>
            <person name="Szuroczki S."/>
            <person name="Khayer B."/>
            <person name="Sproer C."/>
            <person name="Toumi M."/>
            <person name="Szabo A."/>
            <person name="Felfoldi T."/>
            <person name="Schumann P."/>
            <person name="Toth E."/>
        </authorList>
    </citation>
    <scope>NUCLEOTIDE SEQUENCE [LARGE SCALE GENOMIC DNA]</scope>
    <source>
        <strain evidence="3 4">DMA-k-7a</strain>
    </source>
</reference>
<feature type="transmembrane region" description="Helical" evidence="2">
    <location>
        <begin position="35"/>
        <end position="52"/>
    </location>
</feature>
<keyword evidence="2" id="KW-1133">Transmembrane helix</keyword>
<protein>
    <submittedName>
        <fullName evidence="3">Uncharacterized protein</fullName>
    </submittedName>
</protein>
<organism evidence="3 4">
    <name type="scientific">Arundinibacter roseus</name>
    <dbReference type="NCBI Taxonomy" id="2070510"/>
    <lineage>
        <taxon>Bacteria</taxon>
        <taxon>Pseudomonadati</taxon>
        <taxon>Bacteroidota</taxon>
        <taxon>Cytophagia</taxon>
        <taxon>Cytophagales</taxon>
        <taxon>Spirosomataceae</taxon>
        <taxon>Arundinibacter</taxon>
    </lineage>
</organism>
<accession>A0A4R4KIU2</accession>
<name>A0A4R4KIU2_9BACT</name>
<evidence type="ECO:0000313" key="3">
    <source>
        <dbReference type="EMBL" id="TDB68170.1"/>
    </source>
</evidence>